<protein>
    <recommendedName>
        <fullName evidence="1">Aminoglycoside phosphotransferase domain-containing protein</fullName>
    </recommendedName>
</protein>
<accession>A0A4V3SIR6</accession>
<dbReference type="OrthoDB" id="5210591at2759"/>
<evidence type="ECO:0000313" key="2">
    <source>
        <dbReference type="EMBL" id="TGZ81195.1"/>
    </source>
</evidence>
<dbReference type="InterPro" id="IPR002575">
    <property type="entry name" value="Aminoglycoside_PTrfase"/>
</dbReference>
<sequence>MSHTLEGPISAIISHAIPHATPTISAITELPDTHLNTLFDIELSSGASRQSTILKLAPPPDIRLLRCDQAFALAEAANLRRIQRSTTLPVPSIIGYDTTADIIGSPYLLLSKLPGTLLSSSPVPVLLEATRAAGSHLRTLSTIKPPHNGYGPASDDSPAFDTWRSAFLSLVEGLISDAEEAMVQLPYGAIRTQLRRLCMSLDAVKKPRLSILDFDSRKVLVTPQPGGEVKVTGLLGFGSVLWGDPLVARWFRDRTTEEGREFLLGYFGNENVVDAEMMGWKLRARFLLYEMFHSVRIILGRYYYNLGAESEMAERMRLVKCLDALTAFKMEDGMTRTESIER</sequence>
<keyword evidence="3" id="KW-1185">Reference proteome</keyword>
<dbReference type="Proteomes" id="UP000298138">
    <property type="component" value="Unassembled WGS sequence"/>
</dbReference>
<dbReference type="Gene3D" id="3.30.200.150">
    <property type="match status" value="1"/>
</dbReference>
<dbReference type="Gene3D" id="3.90.1200.10">
    <property type="match status" value="1"/>
</dbReference>
<dbReference type="InterPro" id="IPR051678">
    <property type="entry name" value="AGP_Transferase"/>
</dbReference>
<dbReference type="SUPFAM" id="SSF56112">
    <property type="entry name" value="Protein kinase-like (PK-like)"/>
    <property type="match status" value="1"/>
</dbReference>
<dbReference type="InParanoid" id="A0A4V3SIR6"/>
<organism evidence="2 3">
    <name type="scientific">Ascodesmis nigricans</name>
    <dbReference type="NCBI Taxonomy" id="341454"/>
    <lineage>
        <taxon>Eukaryota</taxon>
        <taxon>Fungi</taxon>
        <taxon>Dikarya</taxon>
        <taxon>Ascomycota</taxon>
        <taxon>Pezizomycotina</taxon>
        <taxon>Pezizomycetes</taxon>
        <taxon>Pezizales</taxon>
        <taxon>Ascodesmidaceae</taxon>
        <taxon>Ascodesmis</taxon>
    </lineage>
</organism>
<dbReference type="PANTHER" id="PTHR21310:SF59">
    <property type="entry name" value="AMINOGLYCOSIDE PHOSPHOTRANSFERASE DOMAIN-CONTAINING PROTEIN"/>
    <property type="match status" value="1"/>
</dbReference>
<dbReference type="AlphaFoldDB" id="A0A4V3SIR6"/>
<reference evidence="2 3" key="1">
    <citation type="submission" date="2019-04" db="EMBL/GenBank/DDBJ databases">
        <title>Comparative genomics and transcriptomics to analyze fruiting body development in filamentous ascomycetes.</title>
        <authorList>
            <consortium name="DOE Joint Genome Institute"/>
            <person name="Lutkenhaus R."/>
            <person name="Traeger S."/>
            <person name="Breuer J."/>
            <person name="Kuo A."/>
            <person name="Lipzen A."/>
            <person name="Pangilinan J."/>
            <person name="Dilworth D."/>
            <person name="Sandor L."/>
            <person name="Poggeler S."/>
            <person name="Barry K."/>
            <person name="Grigoriev I.V."/>
            <person name="Nowrousian M."/>
        </authorList>
    </citation>
    <scope>NUCLEOTIDE SEQUENCE [LARGE SCALE GENOMIC DNA]</scope>
    <source>
        <strain evidence="2 3">CBS 389.68</strain>
    </source>
</reference>
<dbReference type="InterPro" id="IPR011009">
    <property type="entry name" value="Kinase-like_dom_sf"/>
</dbReference>
<name>A0A4V3SIR6_9PEZI</name>
<evidence type="ECO:0000313" key="3">
    <source>
        <dbReference type="Proteomes" id="UP000298138"/>
    </source>
</evidence>
<dbReference type="PANTHER" id="PTHR21310">
    <property type="entry name" value="AMINOGLYCOSIDE PHOSPHOTRANSFERASE-RELATED-RELATED"/>
    <property type="match status" value="1"/>
</dbReference>
<evidence type="ECO:0000259" key="1">
    <source>
        <dbReference type="Pfam" id="PF01636"/>
    </source>
</evidence>
<gene>
    <name evidence="2" type="ORF">EX30DRAFT_371558</name>
</gene>
<proteinExistence type="predicted"/>
<dbReference type="EMBL" id="ML220120">
    <property type="protein sequence ID" value="TGZ81195.1"/>
    <property type="molecule type" value="Genomic_DNA"/>
</dbReference>
<dbReference type="Pfam" id="PF01636">
    <property type="entry name" value="APH"/>
    <property type="match status" value="1"/>
</dbReference>
<feature type="domain" description="Aminoglycoside phosphotransferase" evidence="1">
    <location>
        <begin position="50"/>
        <end position="247"/>
    </location>
</feature>